<accession>A0A6S6SC02</accession>
<dbReference type="InterPro" id="IPR007280">
    <property type="entry name" value="Peptidase_C_arc/bac"/>
</dbReference>
<name>A0A6S6SC02_9GAMM</name>
<dbReference type="SUPFAM" id="SSF52129">
    <property type="entry name" value="Caspase-like"/>
    <property type="match status" value="1"/>
</dbReference>
<feature type="domain" description="Gingipain" evidence="2">
    <location>
        <begin position="9"/>
        <end position="421"/>
    </location>
</feature>
<proteinExistence type="predicted"/>
<dbReference type="InterPro" id="IPR029030">
    <property type="entry name" value="Caspase-like_dom_sf"/>
</dbReference>
<dbReference type="Pfam" id="PF04151">
    <property type="entry name" value="PPC"/>
    <property type="match status" value="1"/>
</dbReference>
<dbReference type="Pfam" id="PF01364">
    <property type="entry name" value="Peptidase_C25"/>
    <property type="match status" value="1"/>
</dbReference>
<sequence length="763" mass="87237">MVNNKYPLIIISPRGFNQALAPLVEHKNSTGMPCLLVSLEDIQDRFYGKDFPEQVKRAIAHYNQENKSRYFMLVGDTDIFPVRYIRGTNTEWNTRYYPSDLYYADLYDNQGVFDDWDIDDDGYHGTTNFTGGDERVNVDKINLYPDVSVGRVPASSPEEVTNYINKVIGYEYGAWRSSWKKQAMIVSDHGTGGAFAHKIYADEISDLLKNFTTFKLYQNNQPYKDMDLQKRAMVITGKVNDGIGVLAHLGHGNPHSWAHFLNIQKLSDLSNSKYPIVSTIACLTANFHYGPEIFQQDNYLTTDGNVWFGQGAKKANRPMPASIQPGRFDVESMAEGFLVKHKYGAVAYMGSVAKGEHGGAALQKYFIEFFARQMEWHKLGDIWANAMRKFIDNEALPGMGFYYAYLHLHKVILFGDPSLRVGGIPRWQKHHFSGEWDICHDGWRGKIKLTDAGDHPIDGPFYNLKGEYINSKGDVYEAYATVISINSPRDLNSWHDHQMKLVVKFDEEQEFLLYLHTQSKNEMSGVTYWRNQPFGVAMFRPGMTQLNGVRDSKMVEPWLLSGEYQMSHDGWRGRLNLAYDFSAKGNKHRFTGNYITADGENLLAYGETNQEQPHILKLFIDFNKTNKRADDQKFDLYFYTQTKDGMAGIAHWNNIPFGARLTKLSPLHLTNMEGKKGSIRHFQLYIPSGSSRITFKMTGGIGDPDIYVRFKDRPSLTEYDYRPYISGSEENIVINSPSSGFIYAMVHGYTDFKDIELEVSLLH</sequence>
<dbReference type="GO" id="GO:0008234">
    <property type="term" value="F:cysteine-type peptidase activity"/>
    <property type="evidence" value="ECO:0007669"/>
    <property type="project" value="InterPro"/>
</dbReference>
<evidence type="ECO:0000259" key="2">
    <source>
        <dbReference type="Pfam" id="PF01364"/>
    </source>
</evidence>
<gene>
    <name evidence="4" type="ORF">HELGO_WM12413</name>
</gene>
<feature type="domain" description="Peptidase C-terminal archaeal/bacterial" evidence="3">
    <location>
        <begin position="682"/>
        <end position="748"/>
    </location>
</feature>
<evidence type="ECO:0000259" key="3">
    <source>
        <dbReference type="Pfam" id="PF04151"/>
    </source>
</evidence>
<dbReference type="AlphaFoldDB" id="A0A6S6SC02"/>
<reference evidence="4" key="1">
    <citation type="submission" date="2020-01" db="EMBL/GenBank/DDBJ databases">
        <authorList>
            <person name="Meier V. D."/>
            <person name="Meier V D."/>
        </authorList>
    </citation>
    <scope>NUCLEOTIDE SEQUENCE</scope>
    <source>
        <strain evidence="4">HLG_WM_MAG_07</strain>
    </source>
</reference>
<dbReference type="Gene3D" id="3.40.50.10390">
    <property type="entry name" value="Gingipain r, domain 1"/>
    <property type="match status" value="1"/>
</dbReference>
<evidence type="ECO:0000256" key="1">
    <source>
        <dbReference type="ARBA" id="ARBA00022729"/>
    </source>
</evidence>
<dbReference type="Gene3D" id="3.40.50.1460">
    <property type="match status" value="1"/>
</dbReference>
<protein>
    <submittedName>
        <fullName evidence="4">Peptidase C25 gingipain</fullName>
    </submittedName>
</protein>
<dbReference type="InterPro" id="IPR029031">
    <property type="entry name" value="Gingipain_N_sf"/>
</dbReference>
<evidence type="ECO:0000313" key="4">
    <source>
        <dbReference type="EMBL" id="CAA6807423.1"/>
    </source>
</evidence>
<dbReference type="GO" id="GO:0006508">
    <property type="term" value="P:proteolysis"/>
    <property type="evidence" value="ECO:0007669"/>
    <property type="project" value="InterPro"/>
</dbReference>
<dbReference type="EMBL" id="CACVAY010000033">
    <property type="protein sequence ID" value="CAA6807423.1"/>
    <property type="molecule type" value="Genomic_DNA"/>
</dbReference>
<keyword evidence="1" id="KW-0732">Signal</keyword>
<dbReference type="InterPro" id="IPR001769">
    <property type="entry name" value="Gingipain"/>
</dbReference>
<dbReference type="Gene3D" id="2.60.120.380">
    <property type="match status" value="1"/>
</dbReference>
<organism evidence="4">
    <name type="scientific">uncultured Thiotrichaceae bacterium</name>
    <dbReference type="NCBI Taxonomy" id="298394"/>
    <lineage>
        <taxon>Bacteria</taxon>
        <taxon>Pseudomonadati</taxon>
        <taxon>Pseudomonadota</taxon>
        <taxon>Gammaproteobacteria</taxon>
        <taxon>Thiotrichales</taxon>
        <taxon>Thiotrichaceae</taxon>
        <taxon>environmental samples</taxon>
    </lineage>
</organism>